<sequence length="91" mass="10798">MEITIVQTFFLQQLHIVKIILPYIKSQRVQKKMHDIAKKNKDYQHLLDVMLPMRFCAGRTRTRTYGDESNLMLYIISFTAKLPLKTQIKDV</sequence>
<dbReference type="EMBL" id="CM029041">
    <property type="protein sequence ID" value="KAG2624736.1"/>
    <property type="molecule type" value="Genomic_DNA"/>
</dbReference>
<reference evidence="1" key="1">
    <citation type="submission" date="2020-05" db="EMBL/GenBank/DDBJ databases">
        <title>WGS assembly of Panicum virgatum.</title>
        <authorList>
            <person name="Lovell J.T."/>
            <person name="Jenkins J."/>
            <person name="Shu S."/>
            <person name="Juenger T.E."/>
            <person name="Schmutz J."/>
        </authorList>
    </citation>
    <scope>NUCLEOTIDE SEQUENCE</scope>
    <source>
        <strain evidence="1">AP13</strain>
    </source>
</reference>
<organism evidence="1 2">
    <name type="scientific">Panicum virgatum</name>
    <name type="common">Blackwell switchgrass</name>
    <dbReference type="NCBI Taxonomy" id="38727"/>
    <lineage>
        <taxon>Eukaryota</taxon>
        <taxon>Viridiplantae</taxon>
        <taxon>Streptophyta</taxon>
        <taxon>Embryophyta</taxon>
        <taxon>Tracheophyta</taxon>
        <taxon>Spermatophyta</taxon>
        <taxon>Magnoliopsida</taxon>
        <taxon>Liliopsida</taxon>
        <taxon>Poales</taxon>
        <taxon>Poaceae</taxon>
        <taxon>PACMAD clade</taxon>
        <taxon>Panicoideae</taxon>
        <taxon>Panicodae</taxon>
        <taxon>Paniceae</taxon>
        <taxon>Panicinae</taxon>
        <taxon>Panicum</taxon>
        <taxon>Panicum sect. Hiantes</taxon>
    </lineage>
</organism>
<gene>
    <name evidence="1" type="ORF">PVAP13_3KG167527</name>
</gene>
<evidence type="ECO:0000313" key="1">
    <source>
        <dbReference type="EMBL" id="KAG2624736.1"/>
    </source>
</evidence>
<dbReference type="AlphaFoldDB" id="A0A8T0UU92"/>
<name>A0A8T0UU92_PANVG</name>
<protein>
    <submittedName>
        <fullName evidence="1">Uncharacterized protein</fullName>
    </submittedName>
</protein>
<dbReference type="Proteomes" id="UP000823388">
    <property type="component" value="Chromosome 3K"/>
</dbReference>
<proteinExistence type="predicted"/>
<comment type="caution">
    <text evidence="1">The sequence shown here is derived from an EMBL/GenBank/DDBJ whole genome shotgun (WGS) entry which is preliminary data.</text>
</comment>
<accession>A0A8T0UU92</accession>
<keyword evidence="2" id="KW-1185">Reference proteome</keyword>
<evidence type="ECO:0000313" key="2">
    <source>
        <dbReference type="Proteomes" id="UP000823388"/>
    </source>
</evidence>